<evidence type="ECO:0000313" key="2">
    <source>
        <dbReference type="Proteomes" id="UP000001941"/>
    </source>
</evidence>
<dbReference type="AlphaFoldDB" id="Q2FSQ9"/>
<dbReference type="Gene3D" id="3.90.580.10">
    <property type="entry name" value="Zinc finger, CHC2-type domain"/>
    <property type="match status" value="1"/>
</dbReference>
<reference evidence="2" key="1">
    <citation type="journal article" date="2016" name="Stand. Genomic Sci.">
        <title>Complete genome sequence of Methanospirillum hungatei type strain JF1.</title>
        <authorList>
            <person name="Gunsalus R.P."/>
            <person name="Cook L.E."/>
            <person name="Crable B."/>
            <person name="Rohlin L."/>
            <person name="McDonald E."/>
            <person name="Mouttaki H."/>
            <person name="Sieber J.R."/>
            <person name="Poweleit N."/>
            <person name="Zhou H."/>
            <person name="Lapidus A.L."/>
            <person name="Daligault H.E."/>
            <person name="Land M."/>
            <person name="Gilna P."/>
            <person name="Ivanova N."/>
            <person name="Kyrpides N."/>
            <person name="Culley D.E."/>
            <person name="McInerney M.J."/>
        </authorList>
    </citation>
    <scope>NUCLEOTIDE SEQUENCE [LARGE SCALE GENOMIC DNA]</scope>
    <source>
        <strain evidence="2">ATCC 27890 / DSM 864 / NBRC 100397 / JF-1</strain>
    </source>
</reference>
<keyword evidence="2" id="KW-1185">Reference proteome</keyword>
<organism evidence="1 2">
    <name type="scientific">Methanospirillum hungatei JF-1 (strain ATCC 27890 / DSM 864 / NBRC 100397 / JF-1)</name>
    <dbReference type="NCBI Taxonomy" id="323259"/>
    <lineage>
        <taxon>Archaea</taxon>
        <taxon>Methanobacteriati</taxon>
        <taxon>Methanobacteriota</taxon>
        <taxon>Stenosarchaea group</taxon>
        <taxon>Methanomicrobia</taxon>
        <taxon>Methanomicrobiales</taxon>
        <taxon>Methanospirillaceae</taxon>
        <taxon>Methanospirillum</taxon>
    </lineage>
</organism>
<dbReference type="KEGG" id="mhu:Mhun_2843"/>
<dbReference type="SUPFAM" id="SSF57783">
    <property type="entry name" value="Zinc beta-ribbon"/>
    <property type="match status" value="1"/>
</dbReference>
<evidence type="ECO:0000313" key="1">
    <source>
        <dbReference type="EMBL" id="ABD42535.1"/>
    </source>
</evidence>
<proteinExistence type="predicted"/>
<dbReference type="eggNOG" id="arCOG11557">
    <property type="taxonomic scope" value="Archaea"/>
</dbReference>
<name>Q2FSQ9_METHJ</name>
<protein>
    <recommendedName>
        <fullName evidence="3">Zinc finger CHC2-type domain-containing protein</fullName>
    </recommendedName>
</protein>
<gene>
    <name evidence="1" type="ordered locus">Mhun_2843</name>
</gene>
<dbReference type="EMBL" id="CP000254">
    <property type="protein sequence ID" value="ABD42535.1"/>
    <property type="molecule type" value="Genomic_DNA"/>
</dbReference>
<dbReference type="EnsemblBacteria" id="ABD42535">
    <property type="protein sequence ID" value="ABD42535"/>
    <property type="gene ID" value="Mhun_2843"/>
</dbReference>
<dbReference type="HOGENOM" id="CLU_473816_0_0_2"/>
<sequence>MTRPLHKLGDEICGTHPIHGSTTGKNYCINTSKNLWYCHRCGSGGGPLEAVAVKYGLINCEKAGRIKIRGDLFKDVKNALIEHEGYRDQIKELDADWKKQNRSRKGGNEEEQFYVLTYFEKGGNLYLTTVSDDQVYQFVHLDENRNYIFDKCITSPYGYTIYPRELPIHQDSRMVIPIVGIPNGNILEMNPVLDAISLFNLIMGHMSKYLDSAKHDLEMFAYYAMFTWFYVKCVTTPYLRFLGDTGKGKSRFLRVVSDLCFYPLSASGASSFAGLMRTHEKWRGTLRIDEADLRGGAENPIIKYLNLGFEKGQPYILCDKNDLSQGEYFDPFGPKIIAMRQPFIDVATEGRCISYSPYETERKDIPSELSREYFEQVEIIRAHLAAFTLHHWNQVDGEKMIDLSTFNVEPRLKQMIRPLSIMLQVFPDGEKRITEYLMKRQTEVKKTRSESWEGGIFNYALSLALGDEFAENAQFADYYEDNEILVVTASMISKPFNSSPKSITRTLHSIGFEIERDRIYTKYDTLKGKQVRKLVVPNEAKWREIVQRYYFDEGEPLPPSCPKVLRGKRYVESPA</sequence>
<dbReference type="InParanoid" id="Q2FSQ9"/>
<accession>Q2FSQ9</accession>
<evidence type="ECO:0008006" key="3">
    <source>
        <dbReference type="Google" id="ProtNLM"/>
    </source>
</evidence>
<dbReference type="GO" id="GO:0008270">
    <property type="term" value="F:zinc ion binding"/>
    <property type="evidence" value="ECO:0007669"/>
    <property type="project" value="InterPro"/>
</dbReference>
<dbReference type="InterPro" id="IPR036977">
    <property type="entry name" value="DNA_primase_Znf_CHC2"/>
</dbReference>
<dbReference type="GO" id="GO:0006260">
    <property type="term" value="P:DNA replication"/>
    <property type="evidence" value="ECO:0007669"/>
    <property type="project" value="InterPro"/>
</dbReference>
<dbReference type="GO" id="GO:0003677">
    <property type="term" value="F:DNA binding"/>
    <property type="evidence" value="ECO:0007669"/>
    <property type="project" value="InterPro"/>
</dbReference>
<dbReference type="Proteomes" id="UP000001941">
    <property type="component" value="Chromosome"/>
</dbReference>